<dbReference type="SMART" id="SM01100">
    <property type="entry name" value="CRAL_TRIO_N"/>
    <property type="match status" value="1"/>
</dbReference>
<evidence type="ECO:0000313" key="2">
    <source>
        <dbReference type="EMBL" id="EPS64741.1"/>
    </source>
</evidence>
<dbReference type="PROSITE" id="PS50191">
    <property type="entry name" value="CRAL_TRIO"/>
    <property type="match status" value="1"/>
</dbReference>
<evidence type="ECO:0000259" key="1">
    <source>
        <dbReference type="PROSITE" id="PS50191"/>
    </source>
</evidence>
<dbReference type="SUPFAM" id="SSF46938">
    <property type="entry name" value="CRAL/TRIO N-terminal domain"/>
    <property type="match status" value="1"/>
</dbReference>
<evidence type="ECO:0000313" key="3">
    <source>
        <dbReference type="Proteomes" id="UP000015453"/>
    </source>
</evidence>
<accession>S8CJA4</accession>
<proteinExistence type="predicted"/>
<dbReference type="InterPro" id="IPR036273">
    <property type="entry name" value="CRAL/TRIO_N_dom_sf"/>
</dbReference>
<keyword evidence="3" id="KW-1185">Reference proteome</keyword>
<dbReference type="SUPFAM" id="SSF52087">
    <property type="entry name" value="CRAL/TRIO domain"/>
    <property type="match status" value="1"/>
</dbReference>
<dbReference type="SMART" id="SM00516">
    <property type="entry name" value="SEC14"/>
    <property type="match status" value="1"/>
</dbReference>
<reference evidence="2 3" key="1">
    <citation type="journal article" date="2013" name="BMC Genomics">
        <title>The miniature genome of a carnivorous plant Genlisea aurea contains a low number of genes and short non-coding sequences.</title>
        <authorList>
            <person name="Leushkin E.V."/>
            <person name="Sutormin R.A."/>
            <person name="Nabieva E.R."/>
            <person name="Penin A.A."/>
            <person name="Kondrashov A.S."/>
            <person name="Logacheva M.D."/>
        </authorList>
    </citation>
    <scope>NUCLEOTIDE SEQUENCE [LARGE SCALE GENOMIC DNA]</scope>
</reference>
<organism evidence="2 3">
    <name type="scientific">Genlisea aurea</name>
    <dbReference type="NCBI Taxonomy" id="192259"/>
    <lineage>
        <taxon>Eukaryota</taxon>
        <taxon>Viridiplantae</taxon>
        <taxon>Streptophyta</taxon>
        <taxon>Embryophyta</taxon>
        <taxon>Tracheophyta</taxon>
        <taxon>Spermatophyta</taxon>
        <taxon>Magnoliopsida</taxon>
        <taxon>eudicotyledons</taxon>
        <taxon>Gunneridae</taxon>
        <taxon>Pentapetalae</taxon>
        <taxon>asterids</taxon>
        <taxon>lamiids</taxon>
        <taxon>Lamiales</taxon>
        <taxon>Lentibulariaceae</taxon>
        <taxon>Genlisea</taxon>
    </lineage>
</organism>
<dbReference type="PANTHER" id="PTHR46277">
    <property type="entry name" value="OS03G0850700 PROTEIN"/>
    <property type="match status" value="1"/>
</dbReference>
<dbReference type="InterPro" id="IPR011074">
    <property type="entry name" value="CRAL/TRIO_N_dom"/>
</dbReference>
<dbReference type="Pfam" id="PF03765">
    <property type="entry name" value="CRAL_TRIO_N"/>
    <property type="match status" value="1"/>
</dbReference>
<dbReference type="OrthoDB" id="1434354at2759"/>
<feature type="domain" description="CRAL-TRIO" evidence="1">
    <location>
        <begin position="64"/>
        <end position="227"/>
    </location>
</feature>
<dbReference type="InterPro" id="IPR001251">
    <property type="entry name" value="CRAL-TRIO_dom"/>
</dbReference>
<dbReference type="EMBL" id="AUSU01004636">
    <property type="protein sequence ID" value="EPS64741.1"/>
    <property type="molecule type" value="Genomic_DNA"/>
</dbReference>
<dbReference type="CDD" id="cd00170">
    <property type="entry name" value="SEC14"/>
    <property type="match status" value="1"/>
</dbReference>
<comment type="caution">
    <text evidence="2">The sequence shown here is derived from an EMBL/GenBank/DDBJ whole genome shotgun (WGS) entry which is preliminary data.</text>
</comment>
<dbReference type="AlphaFoldDB" id="S8CJA4"/>
<name>S8CJA4_9LAMI</name>
<dbReference type="PANTHER" id="PTHR46277:SF19">
    <property type="entry name" value="RANDOM SLUG PROTEIN 5-LIKE"/>
    <property type="match status" value="1"/>
</dbReference>
<gene>
    <name evidence="2" type="ORF">M569_10040</name>
</gene>
<dbReference type="Pfam" id="PF00650">
    <property type="entry name" value="CRAL_TRIO"/>
    <property type="match status" value="1"/>
</dbReference>
<protein>
    <recommendedName>
        <fullName evidence="1">CRAL-TRIO domain-containing protein</fullName>
    </recommendedName>
</protein>
<dbReference type="Gene3D" id="3.40.525.10">
    <property type="entry name" value="CRAL-TRIO lipid binding domain"/>
    <property type="match status" value="1"/>
</dbReference>
<dbReference type="Proteomes" id="UP000015453">
    <property type="component" value="Unassembled WGS sequence"/>
</dbReference>
<dbReference type="InterPro" id="IPR036865">
    <property type="entry name" value="CRAL-TRIO_dom_sf"/>
</dbReference>
<feature type="non-terminal residue" evidence="2">
    <location>
        <position position="1"/>
    </location>
</feature>
<sequence length="231" mass="26518">EETQKLQLLRENIRNKEPLCKDLDDSTLGRFLRARDLDVEKASAMFLKYRRWRSSFVPDGTIDESQIQNEIAQNKMFCQGKDKNGCPVAVVLGSRHFARKQGVDEFKRFLVFALDKLCSSRVPEGQEKFTIIGDLQGFGYKNSDFHGYIAAISILQDFYPERLGRVFVVRAPFIFTALWKIICPFIDQNTKKKIVFVESDKLEATLSEDIDESQLPEMYGGNLQLVPIHNA</sequence>